<organism evidence="1 2">
    <name type="scientific">Pandoravirus kuranda</name>
    <dbReference type="NCBI Taxonomy" id="3019033"/>
    <lineage>
        <taxon>Viruses</taxon>
        <taxon>Pandoravirus</taxon>
    </lineage>
</organism>
<name>A0AA95EG98_9VIRU</name>
<sequence length="364" mass="39108">MAARRRPQYESNAIDAQLDLLIEQAAAPPPFDPEQQADFSEDASHLGAQLDEAEENSQRVASRAIADLNRAGADAIGALQRLQALAHAGETEMVLAQVINRNALPLLKRVAEARERVQRLERGASSARIYGQLCTEIEAIAEYYGVRQAGGGQGAAPLLDAGDIVDRLLEMGPFMWTDPRLGAVQVDPAAFVQAYGPDAFVERVQEKIDLHQEPFHPPEDRRAAVLDAFRTRCRDYPVRAADRVREQVANAIGAMGLQASDIVPDLISALGERGVRAVGSGGQALRALADALAEAFDIEVAVEVAPPQVDLDPYYAELYDACSNPYGIDRARVARLAEIVGVSPMVIAGLDARGICEAALQGAL</sequence>
<evidence type="ECO:0000313" key="1">
    <source>
        <dbReference type="EMBL" id="WBR14313.1"/>
    </source>
</evidence>
<dbReference type="EMBL" id="ON887157">
    <property type="protein sequence ID" value="WBR14313.1"/>
    <property type="molecule type" value="Genomic_DNA"/>
</dbReference>
<gene>
    <name evidence="1" type="ORF">pkur_cds_138</name>
</gene>
<dbReference type="Proteomes" id="UP001185135">
    <property type="component" value="Segment"/>
</dbReference>
<reference evidence="1" key="1">
    <citation type="submission" date="2022-06" db="EMBL/GenBank/DDBJ databases">
        <authorList>
            <person name="Legendre M."/>
            <person name="Claverie J.-M."/>
            <person name="Alempic J.-M."/>
            <person name="Abergel C."/>
        </authorList>
    </citation>
    <scope>NUCLEOTIDE SEQUENCE</scope>
    <source>
        <strain evidence="1">Kuranda</strain>
    </source>
</reference>
<evidence type="ECO:0000313" key="2">
    <source>
        <dbReference type="Proteomes" id="UP001185135"/>
    </source>
</evidence>
<protein>
    <submittedName>
        <fullName evidence="1">Mukb-like domain-containing protein</fullName>
    </submittedName>
</protein>
<accession>A0AA95EG98</accession>
<proteinExistence type="predicted"/>